<name>A0A8S1CIY7_9INSE</name>
<protein>
    <submittedName>
        <fullName evidence="1">Uncharacterized protein</fullName>
    </submittedName>
</protein>
<sequence>MNFCTVSSYKIKHTHYQHWSHFTCILPRERREAEPVALLNSTLQSQLWRGSRPASAPRGLSWAPDLAARSAVLGRRCRVASALCKR</sequence>
<comment type="caution">
    <text evidence="1">The sequence shown here is derived from an EMBL/GenBank/DDBJ whole genome shotgun (WGS) entry which is preliminary data.</text>
</comment>
<reference evidence="1 2" key="1">
    <citation type="submission" date="2020-04" db="EMBL/GenBank/DDBJ databases">
        <authorList>
            <person name="Alioto T."/>
            <person name="Alioto T."/>
            <person name="Gomez Garrido J."/>
        </authorList>
    </citation>
    <scope>NUCLEOTIDE SEQUENCE [LARGE SCALE GENOMIC DNA]</scope>
</reference>
<organism evidence="1 2">
    <name type="scientific">Cloeon dipterum</name>
    <dbReference type="NCBI Taxonomy" id="197152"/>
    <lineage>
        <taxon>Eukaryota</taxon>
        <taxon>Metazoa</taxon>
        <taxon>Ecdysozoa</taxon>
        <taxon>Arthropoda</taxon>
        <taxon>Hexapoda</taxon>
        <taxon>Insecta</taxon>
        <taxon>Pterygota</taxon>
        <taxon>Palaeoptera</taxon>
        <taxon>Ephemeroptera</taxon>
        <taxon>Pisciforma</taxon>
        <taxon>Baetidae</taxon>
        <taxon>Cloeon</taxon>
    </lineage>
</organism>
<keyword evidence="2" id="KW-1185">Reference proteome</keyword>
<dbReference type="EMBL" id="CADEPI010000036">
    <property type="protein sequence ID" value="CAB3368190.1"/>
    <property type="molecule type" value="Genomic_DNA"/>
</dbReference>
<evidence type="ECO:0000313" key="1">
    <source>
        <dbReference type="EMBL" id="CAB3368190.1"/>
    </source>
</evidence>
<dbReference type="Proteomes" id="UP000494165">
    <property type="component" value="Unassembled WGS sequence"/>
</dbReference>
<proteinExistence type="predicted"/>
<dbReference type="AlphaFoldDB" id="A0A8S1CIY7"/>
<evidence type="ECO:0000313" key="2">
    <source>
        <dbReference type="Proteomes" id="UP000494165"/>
    </source>
</evidence>
<gene>
    <name evidence="1" type="ORF">CLODIP_2_CD08095</name>
</gene>
<accession>A0A8S1CIY7</accession>